<feature type="transmembrane region" description="Helical" evidence="1">
    <location>
        <begin position="73"/>
        <end position="93"/>
    </location>
</feature>
<keyword evidence="1" id="KW-0472">Membrane</keyword>
<evidence type="ECO:0000313" key="2">
    <source>
        <dbReference type="EMBL" id="MVT11233.1"/>
    </source>
</evidence>
<keyword evidence="3" id="KW-1185">Reference proteome</keyword>
<feature type="transmembrane region" description="Helical" evidence="1">
    <location>
        <begin position="48"/>
        <end position="66"/>
    </location>
</feature>
<feature type="transmembrane region" description="Helical" evidence="1">
    <location>
        <begin position="105"/>
        <end position="124"/>
    </location>
</feature>
<protein>
    <recommendedName>
        <fullName evidence="4">Lipoprotein</fullName>
    </recommendedName>
</protein>
<dbReference type="PROSITE" id="PS51257">
    <property type="entry name" value="PROKAR_LIPOPROTEIN"/>
    <property type="match status" value="1"/>
</dbReference>
<feature type="transmembrane region" description="Helical" evidence="1">
    <location>
        <begin position="7"/>
        <end position="28"/>
    </location>
</feature>
<keyword evidence="1" id="KW-1133">Transmembrane helix</keyword>
<reference evidence="2 3" key="1">
    <citation type="submission" date="2019-12" db="EMBL/GenBank/DDBJ databases">
        <title>Chitinophaga sp. strain ysch24 (GDMCC 1.1355), whole genome shotgun sequence.</title>
        <authorList>
            <person name="Zhang X."/>
        </authorList>
    </citation>
    <scope>NUCLEOTIDE SEQUENCE [LARGE SCALE GENOMIC DNA]</scope>
    <source>
        <strain evidence="3">ysch24</strain>
    </source>
</reference>
<comment type="caution">
    <text evidence="2">The sequence shown here is derived from an EMBL/GenBank/DDBJ whole genome shotgun (WGS) entry which is preliminary data.</text>
</comment>
<organism evidence="2 3">
    <name type="scientific">Chitinophaga tropicalis</name>
    <dbReference type="NCBI Taxonomy" id="2683588"/>
    <lineage>
        <taxon>Bacteria</taxon>
        <taxon>Pseudomonadati</taxon>
        <taxon>Bacteroidota</taxon>
        <taxon>Chitinophagia</taxon>
        <taxon>Chitinophagales</taxon>
        <taxon>Chitinophagaceae</taxon>
        <taxon>Chitinophaga</taxon>
    </lineage>
</organism>
<proteinExistence type="predicted"/>
<gene>
    <name evidence="2" type="ORF">GO493_23395</name>
</gene>
<sequence length="134" mass="14475">MKISKVNLGGIAAVIVVIACAFLPWLTIESKHLVFTGMNTAGSSFGEPGKLNIFVAVIAGLLFLSANKWAARINLFITAFLVAWTFRNFILFGRCEMGECPDRGLGLYLSLLAAIITFICVLMSDGVNKRSQAS</sequence>
<name>A0A7K1UA62_9BACT</name>
<keyword evidence="1" id="KW-0812">Transmembrane</keyword>
<accession>A0A7K1UA62</accession>
<evidence type="ECO:0008006" key="4">
    <source>
        <dbReference type="Google" id="ProtNLM"/>
    </source>
</evidence>
<dbReference type="AlphaFoldDB" id="A0A7K1UA62"/>
<dbReference type="Proteomes" id="UP000461730">
    <property type="component" value="Unassembled WGS sequence"/>
</dbReference>
<evidence type="ECO:0000313" key="3">
    <source>
        <dbReference type="Proteomes" id="UP000461730"/>
    </source>
</evidence>
<dbReference type="EMBL" id="WRXN01000012">
    <property type="protein sequence ID" value="MVT11233.1"/>
    <property type="molecule type" value="Genomic_DNA"/>
</dbReference>
<evidence type="ECO:0000256" key="1">
    <source>
        <dbReference type="SAM" id="Phobius"/>
    </source>
</evidence>
<dbReference type="RefSeq" id="WP_157308659.1">
    <property type="nucleotide sequence ID" value="NZ_WRXN01000012.1"/>
</dbReference>